<dbReference type="GO" id="GO:0005737">
    <property type="term" value="C:cytoplasm"/>
    <property type="evidence" value="ECO:0007669"/>
    <property type="project" value="TreeGrafter"/>
</dbReference>
<feature type="region of interest" description="Disordered" evidence="9">
    <location>
        <begin position="1071"/>
        <end position="1113"/>
    </location>
</feature>
<feature type="domain" description="Protein kinase" evidence="10">
    <location>
        <begin position="45"/>
        <end position="315"/>
    </location>
</feature>
<evidence type="ECO:0000256" key="8">
    <source>
        <dbReference type="ARBA" id="ARBA00048679"/>
    </source>
</evidence>
<dbReference type="CDD" id="cd14037">
    <property type="entry name" value="STKc_NAK_like"/>
    <property type="match status" value="1"/>
</dbReference>
<dbReference type="Pfam" id="PF00069">
    <property type="entry name" value="Pkinase"/>
    <property type="match status" value="1"/>
</dbReference>
<dbReference type="Gene3D" id="1.10.510.10">
    <property type="entry name" value="Transferase(Phosphotransferase) domain 1"/>
    <property type="match status" value="1"/>
</dbReference>
<dbReference type="GO" id="GO:2000369">
    <property type="term" value="P:regulation of clathrin-dependent endocytosis"/>
    <property type="evidence" value="ECO:0007669"/>
    <property type="project" value="TreeGrafter"/>
</dbReference>
<feature type="region of interest" description="Disordered" evidence="9">
    <location>
        <begin position="368"/>
        <end position="408"/>
    </location>
</feature>
<comment type="catalytic activity">
    <reaction evidence="8">
        <text>L-seryl-[protein] + ATP = O-phospho-L-seryl-[protein] + ADP + H(+)</text>
        <dbReference type="Rhea" id="RHEA:17989"/>
        <dbReference type="Rhea" id="RHEA-COMP:9863"/>
        <dbReference type="Rhea" id="RHEA-COMP:11604"/>
        <dbReference type="ChEBI" id="CHEBI:15378"/>
        <dbReference type="ChEBI" id="CHEBI:29999"/>
        <dbReference type="ChEBI" id="CHEBI:30616"/>
        <dbReference type="ChEBI" id="CHEBI:83421"/>
        <dbReference type="ChEBI" id="CHEBI:456216"/>
        <dbReference type="EC" id="2.7.11.1"/>
    </reaction>
</comment>
<feature type="region of interest" description="Disordered" evidence="9">
    <location>
        <begin position="628"/>
        <end position="733"/>
    </location>
</feature>
<dbReference type="SMART" id="SM00220">
    <property type="entry name" value="S_TKc"/>
    <property type="match status" value="1"/>
</dbReference>
<evidence type="ECO:0000256" key="9">
    <source>
        <dbReference type="SAM" id="MobiDB-lite"/>
    </source>
</evidence>
<feature type="compositionally biased region" description="Polar residues" evidence="9">
    <location>
        <begin position="1470"/>
        <end position="1493"/>
    </location>
</feature>
<evidence type="ECO:0000259" key="10">
    <source>
        <dbReference type="PROSITE" id="PS50011"/>
    </source>
</evidence>
<keyword evidence="4" id="KW-0547">Nucleotide-binding</keyword>
<accession>A0AAU9FJF3</accession>
<feature type="compositionally biased region" description="Low complexity" evidence="9">
    <location>
        <begin position="633"/>
        <end position="670"/>
    </location>
</feature>
<dbReference type="EMBL" id="AP029264">
    <property type="protein sequence ID" value="BFF95912.1"/>
    <property type="molecule type" value="Genomic_DNA"/>
</dbReference>
<feature type="region of interest" description="Disordered" evidence="9">
    <location>
        <begin position="1438"/>
        <end position="1502"/>
    </location>
</feature>
<dbReference type="PANTHER" id="PTHR22967:SF57">
    <property type="entry name" value="AUXILIN, ISOFORM A-RELATED"/>
    <property type="match status" value="1"/>
</dbReference>
<evidence type="ECO:0000256" key="2">
    <source>
        <dbReference type="ARBA" id="ARBA00022527"/>
    </source>
</evidence>
<feature type="compositionally biased region" description="Polar residues" evidence="9">
    <location>
        <begin position="1033"/>
        <end position="1042"/>
    </location>
</feature>
<evidence type="ECO:0000256" key="5">
    <source>
        <dbReference type="ARBA" id="ARBA00022777"/>
    </source>
</evidence>
<dbReference type="EC" id="2.7.11.1" evidence="1"/>
<evidence type="ECO:0000256" key="7">
    <source>
        <dbReference type="ARBA" id="ARBA00047899"/>
    </source>
</evidence>
<keyword evidence="2" id="KW-0723">Serine/threonine-protein kinase</keyword>
<evidence type="ECO:0000256" key="6">
    <source>
        <dbReference type="ARBA" id="ARBA00022840"/>
    </source>
</evidence>
<feature type="compositionally biased region" description="Basic residues" evidence="9">
    <location>
        <begin position="1074"/>
        <end position="1084"/>
    </location>
</feature>
<proteinExistence type="predicted"/>
<feature type="region of interest" description="Disordered" evidence="9">
    <location>
        <begin position="1024"/>
        <end position="1053"/>
    </location>
</feature>
<keyword evidence="5" id="KW-0418">Kinase</keyword>
<keyword evidence="12" id="KW-1185">Reference proteome</keyword>
<evidence type="ECO:0000313" key="12">
    <source>
        <dbReference type="Proteomes" id="UP001500889"/>
    </source>
</evidence>
<dbReference type="GO" id="GO:0004674">
    <property type="term" value="F:protein serine/threonine kinase activity"/>
    <property type="evidence" value="ECO:0007669"/>
    <property type="project" value="UniProtKB-KW"/>
</dbReference>
<feature type="region of interest" description="Disordered" evidence="9">
    <location>
        <begin position="787"/>
        <end position="823"/>
    </location>
</feature>
<keyword evidence="3" id="KW-0808">Transferase</keyword>
<comment type="catalytic activity">
    <reaction evidence="7">
        <text>L-threonyl-[protein] + ATP = O-phospho-L-threonyl-[protein] + ADP + H(+)</text>
        <dbReference type="Rhea" id="RHEA:46608"/>
        <dbReference type="Rhea" id="RHEA-COMP:11060"/>
        <dbReference type="Rhea" id="RHEA-COMP:11605"/>
        <dbReference type="ChEBI" id="CHEBI:15378"/>
        <dbReference type="ChEBI" id="CHEBI:30013"/>
        <dbReference type="ChEBI" id="CHEBI:30616"/>
        <dbReference type="ChEBI" id="CHEBI:61977"/>
        <dbReference type="ChEBI" id="CHEBI:456216"/>
        <dbReference type="EC" id="2.7.11.1"/>
    </reaction>
</comment>
<protein>
    <recommendedName>
        <fullName evidence="1">non-specific serine/threonine protein kinase</fullName>
        <ecNumber evidence="1">2.7.11.1</ecNumber>
    </recommendedName>
</protein>
<dbReference type="GO" id="GO:0005524">
    <property type="term" value="F:ATP binding"/>
    <property type="evidence" value="ECO:0007669"/>
    <property type="project" value="UniProtKB-KW"/>
</dbReference>
<keyword evidence="6" id="KW-0067">ATP-binding</keyword>
<sequence length="1539" mass="165252">MKKILSKFERNENSRLENSHNTSSSSSKETNSFVGKVFTVGRVTVTVEDVLAEGGFAMVFLARGNGGGGSSSGKYALKRMYVNNEHDLNVAKREIQIASNLSGHKNIIGYVDSSITPTGNGVCEVLLLMPYCKHHMLAMMNARLHVGFTEPEVLNIFCDIAEAVSRLHYCQTPIIHRDLKVENILQTDAGNFVLCDFGSATAKTLNPQQHGVTVVEEEIQKYTTLSYRAPEMIDLYSGKSITTKADIWALGCMLYKLCFFSLPFGESTLAIQNGQFAIPDSSKYSKGMHQLIKYMLDTDLEHRPNIWQVCEVAFRLAGKDNPVQNLHKTPIPNFDQLLVPPFESEAKRISAAASKAAKSQNVSVIEAGTSVAPRSRPKGSSSVHGGNALGLGLPPSPSPRLNITSPQPQNQPVVEQFQANFPAMPCPAVPPLPPAAVAPAETVVAAAATNNLFESTGYPDPFNEPAQAPAAAPAVTAAATVPAPEEQPIPEEVQVVVAAAQESLVVSGGTPTKHMLTPPKPSGVGGHRRNVSDTSAFNKTFANETSQFLAPFNNNLASMGDGPQTTLASATSNPGIFASSASISISELSRQTMDKRVEAWNPFEEEQPFSQMTEDHIFEAEFDKIRQRGSQGSITAKSASTTSTLTPTEQSATVLPAPATAATTVTASVSPHPPQMAEDPFGSAPFSLPPGLREKATSSLRKTGAKFISCSSGGGAGGGGGVSSSSLTGGANASSKWLLSPTLEMSSEEKTSLISKLKTDSECGLLAGGGDGSNSFVKLPLEDRNKYEKLRSNDQPTSDDSDSGTEFFQQDSDEGGGGGGSAKKAAIFKQMQLVTSNIPETIHKIQQVAYHKVDKTSNLPIVKKLRQTTKKPTTAAHQAAQQLNIMAAAVAAQAQEAKAAEAKADSDGDSIGSASDLRAEDDDLFDENPRQTQTKLRRPLPMEMDGISESVKTCSSSAYHAECESVTTHEDDRSRVVVKVRLRKKDRTVAASGDLAAAGLASEELSPTSSDLLHKFGDRPLLLDDELDYGSGESKSSTESLKQQQQQQQHEIHEDQDLDVFAMAPFKLPVGVPTKRKAKPKPKPKPSEPEMWTSTPVKGHVAGGEGNQANFASFPAQLTPTPARETQLDEFNEPVFNPFQESSGVLEQPEEEDSNQCDLFGLEPFPQVIRKCVDVPQPPSIEQNPLPLPQSIPLPVQIQHQNQHQIQFQLHHFPSHHQNNNTNNNNNNIIKVPANAPATATISAPASASATATASVCAAPQLVTINHSIIINKTPEPAQPLINHNNNHTNKLSGPSSVYVNVPSSYSTNTQPQAISVLSIAPPNVPAVSIAPVVPAPVSVSLPGPHLRPLLPIADNAYVQISQDRCSDFTPDDEEEPVVLRGAADMVADIADLTAPIAAAKPKKEKSHLAVRVLPGKLTQKVKGHSYKKVSAAALGSTSSLSSGSKQKHQRLQYQSHDDDDDEDQDENRAASSRNFQSNTIQSSAKTGFSNMSFEDFPSDQEMDRLSKTIPFEVVRNEKMLLEAEKKFGSLKRRNNLFS</sequence>
<evidence type="ECO:0000256" key="4">
    <source>
        <dbReference type="ARBA" id="ARBA00022741"/>
    </source>
</evidence>
<feature type="compositionally biased region" description="Low complexity" evidence="9">
    <location>
        <begin position="19"/>
        <end position="29"/>
    </location>
</feature>
<name>A0AAU9FJF3_DROMD</name>
<feature type="compositionally biased region" description="Gly residues" evidence="9">
    <location>
        <begin position="712"/>
        <end position="722"/>
    </location>
</feature>
<feature type="region of interest" description="Disordered" evidence="9">
    <location>
        <begin position="900"/>
        <end position="937"/>
    </location>
</feature>
<dbReference type="GO" id="GO:0045747">
    <property type="term" value="P:positive regulation of Notch signaling pathway"/>
    <property type="evidence" value="ECO:0007669"/>
    <property type="project" value="TreeGrafter"/>
</dbReference>
<dbReference type="InterPro" id="IPR000719">
    <property type="entry name" value="Prot_kinase_dom"/>
</dbReference>
<dbReference type="GO" id="GO:0035612">
    <property type="term" value="F:AP-2 adaptor complex binding"/>
    <property type="evidence" value="ECO:0007669"/>
    <property type="project" value="TreeGrafter"/>
</dbReference>
<dbReference type="PANTHER" id="PTHR22967">
    <property type="entry name" value="SERINE/THREONINE PROTEIN KINASE"/>
    <property type="match status" value="1"/>
</dbReference>
<evidence type="ECO:0000256" key="3">
    <source>
        <dbReference type="ARBA" id="ARBA00022679"/>
    </source>
</evidence>
<gene>
    <name evidence="11" type="ORF">DMAD_13216</name>
</gene>
<evidence type="ECO:0000256" key="1">
    <source>
        <dbReference type="ARBA" id="ARBA00012513"/>
    </source>
</evidence>
<reference evidence="11 12" key="1">
    <citation type="submission" date="2024-02" db="EMBL/GenBank/DDBJ databases">
        <title>A chromosome-level genome assembly of Drosophila madeirensis, a fruit fly species endemic to Madeira island.</title>
        <authorList>
            <person name="Tomihara K."/>
            <person name="Llopart A."/>
            <person name="Yamamoto D."/>
        </authorList>
    </citation>
    <scope>NUCLEOTIDE SEQUENCE [LARGE SCALE GENOMIC DNA]</scope>
    <source>
        <strain evidence="11 12">RF1</strain>
    </source>
</reference>
<feature type="compositionally biased region" description="Basic and acidic residues" evidence="9">
    <location>
        <begin position="1"/>
        <end position="18"/>
    </location>
</feature>
<dbReference type="InterPro" id="IPR011009">
    <property type="entry name" value="Kinase-like_dom_sf"/>
</dbReference>
<evidence type="ECO:0000313" key="11">
    <source>
        <dbReference type="EMBL" id="BFF95912.1"/>
    </source>
</evidence>
<feature type="region of interest" description="Disordered" evidence="9">
    <location>
        <begin position="1"/>
        <end position="29"/>
    </location>
</feature>
<dbReference type="PROSITE" id="PS50011">
    <property type="entry name" value="PROTEIN_KINASE_DOM"/>
    <property type="match status" value="1"/>
</dbReference>
<dbReference type="Proteomes" id="UP001500889">
    <property type="component" value="Chromosome U"/>
</dbReference>
<organism evidence="11 12">
    <name type="scientific">Drosophila madeirensis</name>
    <name type="common">Fruit fly</name>
    <dbReference type="NCBI Taxonomy" id="30013"/>
    <lineage>
        <taxon>Eukaryota</taxon>
        <taxon>Metazoa</taxon>
        <taxon>Ecdysozoa</taxon>
        <taxon>Arthropoda</taxon>
        <taxon>Hexapoda</taxon>
        <taxon>Insecta</taxon>
        <taxon>Pterygota</taxon>
        <taxon>Neoptera</taxon>
        <taxon>Endopterygota</taxon>
        <taxon>Diptera</taxon>
        <taxon>Brachycera</taxon>
        <taxon>Muscomorpha</taxon>
        <taxon>Ephydroidea</taxon>
        <taxon>Drosophilidae</taxon>
        <taxon>Drosophila</taxon>
        <taxon>Sophophora</taxon>
    </lineage>
</organism>
<dbReference type="SUPFAM" id="SSF56112">
    <property type="entry name" value="Protein kinase-like (PK-like)"/>
    <property type="match status" value="1"/>
</dbReference>
<feature type="region of interest" description="Disordered" evidence="9">
    <location>
        <begin position="508"/>
        <end position="528"/>
    </location>
</feature>